<gene>
    <name evidence="1" type="ORF">S01H4_35461</name>
</gene>
<dbReference type="PANTHER" id="PTHR35271:SF1">
    <property type="entry name" value="ABC TRANSPORTER, SUBSTRATE-BINDING LIPOPROTEIN"/>
    <property type="match status" value="1"/>
</dbReference>
<dbReference type="AlphaFoldDB" id="X1C3E3"/>
<sequence>MDLILSITTPSSQACVEAAEGTGIPVVFAAVTDPVLAGIVSTWDTPRPENVTGVSDIPDLKGQMELIKEILPGAEDIVPDATVLGVIYNPDEVNSVVQIEQLKDIMADVGIDWLVEAHCWTTEDVY</sequence>
<proteinExistence type="predicted"/>
<dbReference type="EMBL" id="BART01018859">
    <property type="protein sequence ID" value="GAG78906.1"/>
    <property type="molecule type" value="Genomic_DNA"/>
</dbReference>
<accession>X1C3E3</accession>
<dbReference type="Pfam" id="PF04392">
    <property type="entry name" value="ABC_sub_bind"/>
    <property type="match status" value="1"/>
</dbReference>
<organism evidence="1">
    <name type="scientific">marine sediment metagenome</name>
    <dbReference type="NCBI Taxonomy" id="412755"/>
    <lineage>
        <taxon>unclassified sequences</taxon>
        <taxon>metagenomes</taxon>
        <taxon>ecological metagenomes</taxon>
    </lineage>
</organism>
<name>X1C3E3_9ZZZZ</name>
<evidence type="ECO:0008006" key="2">
    <source>
        <dbReference type="Google" id="ProtNLM"/>
    </source>
</evidence>
<dbReference type="Gene3D" id="3.40.50.2300">
    <property type="match status" value="2"/>
</dbReference>
<reference evidence="1" key="1">
    <citation type="journal article" date="2014" name="Front. Microbiol.">
        <title>High frequency of phylogenetically diverse reductive dehalogenase-homologous genes in deep subseafloor sedimentary metagenomes.</title>
        <authorList>
            <person name="Kawai M."/>
            <person name="Futagami T."/>
            <person name="Toyoda A."/>
            <person name="Takaki Y."/>
            <person name="Nishi S."/>
            <person name="Hori S."/>
            <person name="Arai W."/>
            <person name="Tsubouchi T."/>
            <person name="Morono Y."/>
            <person name="Uchiyama I."/>
            <person name="Ito T."/>
            <person name="Fujiyama A."/>
            <person name="Inagaki F."/>
            <person name="Takami H."/>
        </authorList>
    </citation>
    <scope>NUCLEOTIDE SEQUENCE</scope>
    <source>
        <strain evidence="1">Expedition CK06-06</strain>
    </source>
</reference>
<comment type="caution">
    <text evidence="1">The sequence shown here is derived from an EMBL/GenBank/DDBJ whole genome shotgun (WGS) entry which is preliminary data.</text>
</comment>
<protein>
    <recommendedName>
        <fullName evidence="2">ABC transporter substrate-binding protein</fullName>
    </recommendedName>
</protein>
<dbReference type="PANTHER" id="PTHR35271">
    <property type="entry name" value="ABC TRANSPORTER, SUBSTRATE-BINDING LIPOPROTEIN-RELATED"/>
    <property type="match status" value="1"/>
</dbReference>
<feature type="non-terminal residue" evidence="1">
    <location>
        <position position="126"/>
    </location>
</feature>
<dbReference type="InterPro" id="IPR007487">
    <property type="entry name" value="ABC_transpt-TYRBP-like"/>
</dbReference>
<evidence type="ECO:0000313" key="1">
    <source>
        <dbReference type="EMBL" id="GAG78906.1"/>
    </source>
</evidence>